<keyword evidence="6 8" id="KW-0675">Receptor</keyword>
<protein>
    <recommendedName>
        <fullName evidence="8">Gustatory receptor</fullName>
    </recommendedName>
</protein>
<dbReference type="InterPro" id="IPR013604">
    <property type="entry name" value="7TM_chemorcpt"/>
</dbReference>
<comment type="function">
    <text evidence="8">Gustatory receptor which mediates acceptance or avoidance behavior, depending on its substrates.</text>
</comment>
<feature type="transmembrane region" description="Helical" evidence="8">
    <location>
        <begin position="251"/>
        <end position="270"/>
    </location>
</feature>
<dbReference type="GO" id="GO:0030424">
    <property type="term" value="C:axon"/>
    <property type="evidence" value="ECO:0007669"/>
    <property type="project" value="TreeGrafter"/>
</dbReference>
<feature type="transmembrane region" description="Helical" evidence="8">
    <location>
        <begin position="49"/>
        <end position="73"/>
    </location>
</feature>
<keyword evidence="5 8" id="KW-0472">Membrane</keyword>
<evidence type="ECO:0000313" key="9">
    <source>
        <dbReference type="EMBL" id="RZC32070.1"/>
    </source>
</evidence>
<keyword evidence="10" id="KW-1185">Reference proteome</keyword>
<dbReference type="GO" id="GO:0005886">
    <property type="term" value="C:plasma membrane"/>
    <property type="evidence" value="ECO:0007669"/>
    <property type="project" value="UniProtKB-SubCell"/>
</dbReference>
<dbReference type="GO" id="GO:0050909">
    <property type="term" value="P:sensory perception of taste"/>
    <property type="evidence" value="ECO:0007669"/>
    <property type="project" value="InterPro"/>
</dbReference>
<feature type="transmembrane region" description="Helical" evidence="8">
    <location>
        <begin position="101"/>
        <end position="123"/>
    </location>
</feature>
<accession>A0A482VHE8</accession>
<evidence type="ECO:0000256" key="5">
    <source>
        <dbReference type="ARBA" id="ARBA00023136"/>
    </source>
</evidence>
<sequence length="635" mass="75451">MTPPTTVQRPNIFTKLYALLMVTLQLLTSSVSTIYFRRTIYVYFKEIKLVMVIVTFIILNAFSSYAILAPTFFKNKQWVHLLKELEDTDKMVVFNCSKIPFYFEFIIINLMYLIVAVYHFYVWTRILSFDFFKQYLVEVLQLYMQFFYMYLLYVIVKILLARYKYVNFLLSQQANYIKIRRHVSDELFQLSMRRIEDLVCHLKAINVVFNDIFGWPVILIILNSSLLLLNYLDEIFKNSFSYDQNHYVEAIIANISLALLPMIATIIFSFECNAVLDEARRMILLSYKLRRKAASTERREISEFISLVTNNFPQFSAAGFFSVDRTTVFNMIYSLVVMLSMIVILDIFNCYTVLAPFFCKRKQYCNFMKKILENTEQKTVIDKCERLPFYLRFIIPNLIYWVISIYAAYVWCDILGLVYYQQYFVEVIQLYFQFYYNYFLCIIVKILLSKYKHVNYLLLEEVHCMQIRRPISTERFPLSMRRLENLVLSLKELNVTFNEVFGWPIILIILYSSLLLLNYLDDIFKNSFGYDQYQYVGVIASNITVVFLTNTGTIVLILMCDSVLEEVRKTILLAYKLRKYAMATERREIVEFINLVLGNFPKFSAAGFFSINKTTIFHMLGTVWSDILRFDHHKQ</sequence>
<comment type="caution">
    <text evidence="8">Lacks conserved residue(s) required for the propagation of feature annotation.</text>
</comment>
<feature type="transmembrane region" description="Helical" evidence="8">
    <location>
        <begin position="16"/>
        <end position="37"/>
    </location>
</feature>
<evidence type="ECO:0000256" key="8">
    <source>
        <dbReference type="RuleBase" id="RU363108"/>
    </source>
</evidence>
<keyword evidence="2 8" id="KW-1003">Cell membrane</keyword>
<reference evidence="9 10" key="1">
    <citation type="submission" date="2017-03" db="EMBL/GenBank/DDBJ databases">
        <title>Genome of the blue death feigning beetle - Asbolus verrucosus.</title>
        <authorList>
            <person name="Rider S.D."/>
        </authorList>
    </citation>
    <scope>NUCLEOTIDE SEQUENCE [LARGE SCALE GENOMIC DNA]</scope>
    <source>
        <strain evidence="9">Butters</strain>
        <tissue evidence="9">Head and leg muscle</tissue>
    </source>
</reference>
<gene>
    <name evidence="9" type="ORF">BDFB_011039</name>
</gene>
<keyword evidence="4 8" id="KW-1133">Transmembrane helix</keyword>
<feature type="transmembrane region" description="Helical" evidence="8">
    <location>
        <begin position="212"/>
        <end position="231"/>
    </location>
</feature>
<dbReference type="EMBL" id="QDEB01100412">
    <property type="protein sequence ID" value="RZC32070.1"/>
    <property type="molecule type" value="Genomic_DNA"/>
</dbReference>
<dbReference type="Proteomes" id="UP000292052">
    <property type="component" value="Unassembled WGS sequence"/>
</dbReference>
<dbReference type="OrthoDB" id="6478931at2759"/>
<organism evidence="9 10">
    <name type="scientific">Asbolus verrucosus</name>
    <name type="common">Desert ironclad beetle</name>
    <dbReference type="NCBI Taxonomy" id="1661398"/>
    <lineage>
        <taxon>Eukaryota</taxon>
        <taxon>Metazoa</taxon>
        <taxon>Ecdysozoa</taxon>
        <taxon>Arthropoda</taxon>
        <taxon>Hexapoda</taxon>
        <taxon>Insecta</taxon>
        <taxon>Pterygota</taxon>
        <taxon>Neoptera</taxon>
        <taxon>Endopterygota</taxon>
        <taxon>Coleoptera</taxon>
        <taxon>Polyphaga</taxon>
        <taxon>Cucujiformia</taxon>
        <taxon>Tenebrionidae</taxon>
        <taxon>Pimeliinae</taxon>
        <taxon>Asbolus</taxon>
    </lineage>
</organism>
<dbReference type="GO" id="GO:0008049">
    <property type="term" value="P:male courtship behavior"/>
    <property type="evidence" value="ECO:0007669"/>
    <property type="project" value="TreeGrafter"/>
</dbReference>
<keyword evidence="7 8" id="KW-0807">Transducer</keyword>
<evidence type="ECO:0000313" key="10">
    <source>
        <dbReference type="Proteomes" id="UP000292052"/>
    </source>
</evidence>
<evidence type="ECO:0000256" key="1">
    <source>
        <dbReference type="ARBA" id="ARBA00004651"/>
    </source>
</evidence>
<evidence type="ECO:0000256" key="4">
    <source>
        <dbReference type="ARBA" id="ARBA00022989"/>
    </source>
</evidence>
<dbReference type="GO" id="GO:0043025">
    <property type="term" value="C:neuronal cell body"/>
    <property type="evidence" value="ECO:0007669"/>
    <property type="project" value="TreeGrafter"/>
</dbReference>
<dbReference type="PANTHER" id="PTHR21143:SF104">
    <property type="entry name" value="GUSTATORY RECEPTOR 8A-RELATED"/>
    <property type="match status" value="1"/>
</dbReference>
<dbReference type="GO" id="GO:0007165">
    <property type="term" value="P:signal transduction"/>
    <property type="evidence" value="ECO:0007669"/>
    <property type="project" value="UniProtKB-KW"/>
</dbReference>
<dbReference type="AlphaFoldDB" id="A0A482VHE8"/>
<evidence type="ECO:0000256" key="3">
    <source>
        <dbReference type="ARBA" id="ARBA00022692"/>
    </source>
</evidence>
<dbReference type="GO" id="GO:0030425">
    <property type="term" value="C:dendrite"/>
    <property type="evidence" value="ECO:0007669"/>
    <property type="project" value="TreeGrafter"/>
</dbReference>
<feature type="transmembrane region" description="Helical" evidence="8">
    <location>
        <begin position="432"/>
        <end position="448"/>
    </location>
</feature>
<comment type="similarity">
    <text evidence="8">Belongs to the insect chemoreceptor superfamily. Gustatory receptor (GR) family.</text>
</comment>
<evidence type="ECO:0000256" key="6">
    <source>
        <dbReference type="ARBA" id="ARBA00023170"/>
    </source>
</evidence>
<comment type="subcellular location">
    <subcellularLocation>
        <location evidence="1 8">Cell membrane</location>
        <topology evidence="1 8">Multi-pass membrane protein</topology>
    </subcellularLocation>
</comment>
<evidence type="ECO:0000256" key="2">
    <source>
        <dbReference type="ARBA" id="ARBA00022475"/>
    </source>
</evidence>
<feature type="transmembrane region" description="Helical" evidence="8">
    <location>
        <begin position="331"/>
        <end position="359"/>
    </location>
</feature>
<dbReference type="PANTHER" id="PTHR21143">
    <property type="entry name" value="INVERTEBRATE GUSTATORY RECEPTOR"/>
    <property type="match status" value="1"/>
</dbReference>
<feature type="transmembrane region" description="Helical" evidence="8">
    <location>
        <begin position="135"/>
        <end position="160"/>
    </location>
</feature>
<feature type="transmembrane region" description="Helical" evidence="8">
    <location>
        <begin position="398"/>
        <end position="420"/>
    </location>
</feature>
<feature type="transmembrane region" description="Helical" evidence="8">
    <location>
        <begin position="532"/>
        <end position="559"/>
    </location>
</feature>
<proteinExistence type="inferred from homology"/>
<comment type="caution">
    <text evidence="9">The sequence shown here is derived from an EMBL/GenBank/DDBJ whole genome shotgun (WGS) entry which is preliminary data.</text>
</comment>
<dbReference type="GO" id="GO:0007635">
    <property type="term" value="P:chemosensory behavior"/>
    <property type="evidence" value="ECO:0007669"/>
    <property type="project" value="TreeGrafter"/>
</dbReference>
<feature type="transmembrane region" description="Helical" evidence="8">
    <location>
        <begin position="500"/>
        <end position="520"/>
    </location>
</feature>
<dbReference type="Pfam" id="PF08395">
    <property type="entry name" value="7tm_7"/>
    <property type="match status" value="2"/>
</dbReference>
<keyword evidence="3 8" id="KW-0812">Transmembrane</keyword>
<evidence type="ECO:0000256" key="7">
    <source>
        <dbReference type="ARBA" id="ARBA00023224"/>
    </source>
</evidence>
<name>A0A482VHE8_ASBVE</name>